<keyword evidence="1" id="KW-0472">Membrane</keyword>
<reference evidence="2 3" key="1">
    <citation type="submission" date="2015-12" db="EMBL/GenBank/DDBJ databases">
        <title>The genome of Folsomia candida.</title>
        <authorList>
            <person name="Faddeeva A."/>
            <person name="Derks M.F."/>
            <person name="Anvar Y."/>
            <person name="Smit S."/>
            <person name="Van Straalen N."/>
            <person name="Roelofs D."/>
        </authorList>
    </citation>
    <scope>NUCLEOTIDE SEQUENCE [LARGE SCALE GENOMIC DNA]</scope>
    <source>
        <strain evidence="2 3">VU population</strain>
        <tissue evidence="2">Whole body</tissue>
    </source>
</reference>
<evidence type="ECO:0000313" key="2">
    <source>
        <dbReference type="EMBL" id="OXA54929.1"/>
    </source>
</evidence>
<protein>
    <submittedName>
        <fullName evidence="2">Uncharacterized protein</fullName>
    </submittedName>
</protein>
<sequence length="120" mass="13575">MVQDFLNVTSILFGQVSGSTLKMFGNKKWFAKIMLTVWFLGGGYTIIDNLYTGSIFSFMTAKQAPKVPSTFKMLLKDSEIRIITMASFHFAESANQSFSTLRSLLIPAYLELFSKKDQLH</sequence>
<keyword evidence="3" id="KW-1185">Reference proteome</keyword>
<accession>A0A226EBY0</accession>
<keyword evidence="1" id="KW-0812">Transmembrane</keyword>
<dbReference type="Proteomes" id="UP000198287">
    <property type="component" value="Unassembled WGS sequence"/>
</dbReference>
<comment type="caution">
    <text evidence="2">The sequence shown here is derived from an EMBL/GenBank/DDBJ whole genome shotgun (WGS) entry which is preliminary data.</text>
</comment>
<gene>
    <name evidence="2" type="ORF">Fcan01_11868</name>
</gene>
<organism evidence="2 3">
    <name type="scientific">Folsomia candida</name>
    <name type="common">Springtail</name>
    <dbReference type="NCBI Taxonomy" id="158441"/>
    <lineage>
        <taxon>Eukaryota</taxon>
        <taxon>Metazoa</taxon>
        <taxon>Ecdysozoa</taxon>
        <taxon>Arthropoda</taxon>
        <taxon>Hexapoda</taxon>
        <taxon>Collembola</taxon>
        <taxon>Entomobryomorpha</taxon>
        <taxon>Isotomoidea</taxon>
        <taxon>Isotomidae</taxon>
        <taxon>Proisotominae</taxon>
        <taxon>Folsomia</taxon>
    </lineage>
</organism>
<dbReference type="AlphaFoldDB" id="A0A226EBY0"/>
<evidence type="ECO:0000256" key="1">
    <source>
        <dbReference type="SAM" id="Phobius"/>
    </source>
</evidence>
<name>A0A226EBY0_FOLCA</name>
<keyword evidence="1" id="KW-1133">Transmembrane helix</keyword>
<feature type="transmembrane region" description="Helical" evidence="1">
    <location>
        <begin position="29"/>
        <end position="47"/>
    </location>
</feature>
<proteinExistence type="predicted"/>
<evidence type="ECO:0000313" key="3">
    <source>
        <dbReference type="Proteomes" id="UP000198287"/>
    </source>
</evidence>
<dbReference type="EMBL" id="LNIX01000005">
    <property type="protein sequence ID" value="OXA54929.1"/>
    <property type="molecule type" value="Genomic_DNA"/>
</dbReference>